<keyword evidence="3" id="KW-1185">Reference proteome</keyword>
<feature type="region of interest" description="Disordered" evidence="1">
    <location>
        <begin position="302"/>
        <end position="338"/>
    </location>
</feature>
<dbReference type="OMA" id="MIKADVI"/>
<feature type="compositionally biased region" description="Polar residues" evidence="1">
    <location>
        <begin position="809"/>
        <end position="828"/>
    </location>
</feature>
<feature type="compositionally biased region" description="Polar residues" evidence="1">
    <location>
        <begin position="1034"/>
        <end position="1051"/>
    </location>
</feature>
<dbReference type="GeneTree" id="ENSGT00960000186692"/>
<protein>
    <submittedName>
        <fullName evidence="2">Uncharacterized protein</fullName>
    </submittedName>
</protein>
<feature type="compositionally biased region" description="Basic and acidic residues" evidence="1">
    <location>
        <begin position="1232"/>
        <end position="1242"/>
    </location>
</feature>
<feature type="region of interest" description="Disordered" evidence="1">
    <location>
        <begin position="1075"/>
        <end position="1172"/>
    </location>
</feature>
<proteinExistence type="predicted"/>
<dbReference type="Ensembl" id="ENSSAUT00010031740.1">
    <property type="protein sequence ID" value="ENSSAUP00010030115.1"/>
    <property type="gene ID" value="ENSSAUG00010012909.1"/>
</dbReference>
<feature type="region of interest" description="Disordered" evidence="1">
    <location>
        <begin position="790"/>
        <end position="828"/>
    </location>
</feature>
<feature type="region of interest" description="Disordered" evidence="1">
    <location>
        <begin position="1203"/>
        <end position="1265"/>
    </location>
</feature>
<feature type="region of interest" description="Disordered" evidence="1">
    <location>
        <begin position="975"/>
        <end position="1054"/>
    </location>
</feature>
<evidence type="ECO:0000313" key="3">
    <source>
        <dbReference type="Proteomes" id="UP000472265"/>
    </source>
</evidence>
<dbReference type="Proteomes" id="UP000472265">
    <property type="component" value="Chromosome 4"/>
</dbReference>
<reference evidence="2" key="2">
    <citation type="submission" date="2025-08" db="UniProtKB">
        <authorList>
            <consortium name="Ensembl"/>
        </authorList>
    </citation>
    <scope>IDENTIFICATION</scope>
</reference>
<feature type="compositionally biased region" description="Low complexity" evidence="1">
    <location>
        <begin position="882"/>
        <end position="893"/>
    </location>
</feature>
<feature type="compositionally biased region" description="Low complexity" evidence="1">
    <location>
        <begin position="1246"/>
        <end position="1257"/>
    </location>
</feature>
<feature type="compositionally biased region" description="Polar residues" evidence="1">
    <location>
        <begin position="1203"/>
        <end position="1212"/>
    </location>
</feature>
<dbReference type="AlphaFoldDB" id="A0A671VUF6"/>
<feature type="compositionally biased region" description="Polar residues" evidence="1">
    <location>
        <begin position="122"/>
        <end position="131"/>
    </location>
</feature>
<feature type="compositionally biased region" description="Polar residues" evidence="1">
    <location>
        <begin position="1078"/>
        <end position="1090"/>
    </location>
</feature>
<sequence>GRPQLCMPTSDSTVVKPTLGEPIIPKPCTDQVLESQVSSLPKVPSFFSPAPNNFNPTPVISMQAPLNSSPLPSTYHRPVNEARKSLSSLLETQMTLAASKPKSRSMYYGLTPAQYTAYGGIRTTSSHQSPVSARVDERSSNKTQSDVAVDGSRVSKSNETEQLNGHQDLPPSMEVSTDQNTQPQSTPRDSEGIVTCSKDVFEESRSEAHSIGIQSLKTYSMDTIKPELPLDLAEKTIQQSTSEVSASKASYTEAPIPIPKAGEVYTPSAALFSIEAALNTTPCLADSSGLSSSSLPLVRVDSNTETQLQSAKDKNVRENGDSHEKTSTTGDSKDTKSGKIEIAPVKSYQTAGGVPPLLPARPVTDLADFKNLVNQSLFTELEPKFSGRAIMNGASFIGKQQASKLATETVLHKRMDEVNQNINVSSGFSLPNKTNIGNILSSVAANTERIPDKTNTETQYSNIFSKESINATRGSVLLHQPVTASVCSAKHSICTASLQSTHITQQLSAEIKNHVNRVLNMPAFNTNPSKPTTETKLPDQSVSTNILDIGFHDWGSIVPTKEPPKLTTTGENVLPKTLRSIGLSGQEKVVQAESFYTSSSRTTAEATQVTETNLDIAAKDTQLSCKVNIEPQTPPDRISNSTVDTELHPQPYRTTPMQSLASMHLPTKHVRAENIQTKCAIETRPASNPAKGHVALNTLSSETKLSNNPSEGLLTVSKSLTDIVLPRQPGSVTAIQQSRPFEIANSLKQNVVSNVLHAEVILPTMTSPAASINQSLNTVQVIKGPVPSSPIMRPVIPKSPQLRLDRPESQSTTKPATGSVPQTGIYTNSEAPIANPLAELRSSAPQITNDTTTVKEQSSLIQPIIVNKTLTSPPARPKNPVTSRTDTTTSTLSGPAMANISRISVEQQTIASQITSGDNVKASVNSLSSLTEVKKQVRQSVSDTQKSIETNFQTENTQTVLHTDLNFRTVTNIHPPAEATRDSRTQPSPPIVRSSPLPEPRVRNTPTYRTYTPTLPQSPQTLKDQAKPPVIPARNNTPTSAIQPSANSIKENISKPEINALTAKDTSVMTNRAEVKVHSQTNKIKTNLAANSMKKEKISPLNTETNAPIHSPDPVSTSKPTLKSQPPTKQVEPRPPSATVETKPLVVQNDSKSPPNPIQISSHTSNVQPSKDLLVENISPAKPATDTDMKPSIVKAAVIDSATPASLPQASVSVKVPSPKRGTSPPSQQKTGLKDKDKDFNRKARGFGSKKSGGTSEKSNHAKRI</sequence>
<feature type="compositionally biased region" description="Polar residues" evidence="1">
    <location>
        <begin position="1100"/>
        <end position="1128"/>
    </location>
</feature>
<feature type="compositionally biased region" description="Low complexity" evidence="1">
    <location>
        <begin position="1003"/>
        <end position="1014"/>
    </location>
</feature>
<evidence type="ECO:0000256" key="1">
    <source>
        <dbReference type="SAM" id="MobiDB-lite"/>
    </source>
</evidence>
<feature type="region of interest" description="Disordered" evidence="1">
    <location>
        <begin position="122"/>
        <end position="193"/>
    </location>
</feature>
<reference evidence="2" key="1">
    <citation type="submission" date="2021-04" db="EMBL/GenBank/DDBJ databases">
        <authorList>
            <consortium name="Wellcome Sanger Institute Data Sharing"/>
        </authorList>
    </citation>
    <scope>NUCLEOTIDE SEQUENCE [LARGE SCALE GENOMIC DNA]</scope>
</reference>
<evidence type="ECO:0000313" key="2">
    <source>
        <dbReference type="Ensembl" id="ENSSAUP00010030115.1"/>
    </source>
</evidence>
<accession>A0A671VUF6</accession>
<reference evidence="2" key="3">
    <citation type="submission" date="2025-09" db="UniProtKB">
        <authorList>
            <consortium name="Ensembl"/>
        </authorList>
    </citation>
    <scope>IDENTIFICATION</scope>
</reference>
<feature type="compositionally biased region" description="Basic and acidic residues" evidence="1">
    <location>
        <begin position="311"/>
        <end position="338"/>
    </location>
</feature>
<organism evidence="2 3">
    <name type="scientific">Sparus aurata</name>
    <name type="common">Gilthead sea bream</name>
    <dbReference type="NCBI Taxonomy" id="8175"/>
    <lineage>
        <taxon>Eukaryota</taxon>
        <taxon>Metazoa</taxon>
        <taxon>Chordata</taxon>
        <taxon>Craniata</taxon>
        <taxon>Vertebrata</taxon>
        <taxon>Euteleostomi</taxon>
        <taxon>Actinopterygii</taxon>
        <taxon>Neopterygii</taxon>
        <taxon>Teleostei</taxon>
        <taxon>Neoteleostei</taxon>
        <taxon>Acanthomorphata</taxon>
        <taxon>Eupercaria</taxon>
        <taxon>Spariformes</taxon>
        <taxon>Sparidae</taxon>
        <taxon>Sparus</taxon>
    </lineage>
</organism>
<feature type="compositionally biased region" description="Polar residues" evidence="1">
    <location>
        <begin position="1148"/>
        <end position="1169"/>
    </location>
</feature>
<name>A0A671VUF6_SPAAU</name>
<dbReference type="InParanoid" id="A0A671VUF6"/>
<feature type="region of interest" description="Disordered" evidence="1">
    <location>
        <begin position="870"/>
        <end position="894"/>
    </location>
</feature>
<feature type="compositionally biased region" description="Polar residues" evidence="1">
    <location>
        <begin position="174"/>
        <end position="187"/>
    </location>
</feature>
<feature type="compositionally biased region" description="Polar residues" evidence="1">
    <location>
        <begin position="154"/>
        <end position="165"/>
    </location>
</feature>